<evidence type="ECO:0000256" key="10">
    <source>
        <dbReference type="ARBA" id="ARBA00023027"/>
    </source>
</evidence>
<evidence type="ECO:0000256" key="14">
    <source>
        <dbReference type="ARBA" id="ARBA00025153"/>
    </source>
</evidence>
<gene>
    <name evidence="17" type="primary">nnrD</name>
    <name evidence="18" type="synonym">nnrE</name>
    <name evidence="22" type="ORF">ACFOZ1_10080</name>
</gene>
<evidence type="ECO:0000256" key="12">
    <source>
        <dbReference type="ARBA" id="ARBA00023239"/>
    </source>
</evidence>
<evidence type="ECO:0000256" key="3">
    <source>
        <dbReference type="ARBA" id="ARBA00006001"/>
    </source>
</evidence>
<feature type="binding site" evidence="18">
    <location>
        <begin position="130"/>
        <end position="136"/>
    </location>
    <ligand>
        <name>(6S)-NADPHX</name>
        <dbReference type="ChEBI" id="CHEBI:64076"/>
    </ligand>
</feature>
<evidence type="ECO:0000259" key="20">
    <source>
        <dbReference type="PROSITE" id="PS51383"/>
    </source>
</evidence>
<feature type="binding site" evidence="18">
    <location>
        <position position="58"/>
    </location>
    <ligand>
        <name>K(+)</name>
        <dbReference type="ChEBI" id="CHEBI:29103"/>
    </ligand>
</feature>
<dbReference type="EC" id="4.2.1.136" evidence="19"/>
<evidence type="ECO:0000259" key="21">
    <source>
        <dbReference type="PROSITE" id="PS51385"/>
    </source>
</evidence>
<feature type="domain" description="YjeF C-terminal" evidence="20">
    <location>
        <begin position="225"/>
        <end position="499"/>
    </location>
</feature>
<evidence type="ECO:0000313" key="22">
    <source>
        <dbReference type="EMBL" id="MFC4388156.1"/>
    </source>
</evidence>
<feature type="binding site" evidence="17">
    <location>
        <position position="437"/>
    </location>
    <ligand>
        <name>AMP</name>
        <dbReference type="ChEBI" id="CHEBI:456215"/>
    </ligand>
</feature>
<dbReference type="Pfam" id="PF03853">
    <property type="entry name" value="YjeF_N"/>
    <property type="match status" value="1"/>
</dbReference>
<evidence type="ECO:0000256" key="13">
    <source>
        <dbReference type="ARBA" id="ARBA00023268"/>
    </source>
</evidence>
<keyword evidence="5 18" id="KW-0479">Metal-binding</keyword>
<evidence type="ECO:0000256" key="5">
    <source>
        <dbReference type="ARBA" id="ARBA00022723"/>
    </source>
</evidence>
<keyword evidence="6 17" id="KW-0547">Nucleotide-binding</keyword>
<dbReference type="InterPro" id="IPR017953">
    <property type="entry name" value="Carbohydrate_kinase_pred_CS"/>
</dbReference>
<dbReference type="EC" id="5.1.99.6" evidence="19"/>
<dbReference type="HAMAP" id="MF_01965">
    <property type="entry name" value="NADHX_dehydratase"/>
    <property type="match status" value="1"/>
</dbReference>
<comment type="subunit">
    <text evidence="17">Homotetramer.</text>
</comment>
<sequence>MYIVTAEEMYELDRHAIEQGGMSGQLLMENAGRSIAERIIQSECKTNSIAILVGSGNNGGDGFVIARYLMQAGFSIHVFQVVPNEKINGDALFHKQLFLLQNGVCSFMESPEEFIKELEPFDVIVDAMLGIGVKGKVRSPMKEIIASINQWSKKVIALDIPSGLPADEQTALDISVKATKTYVVEAPKQSLFTEWGAPYYGEWEVVSIGIPSISYQSNSYVKKWTKEDIASTLPRRDRFAHKGTHGKGLLIGGHKMPGSVVLATKAALRSGAGLITVATEKDTIPIIASHCIEAMYEQWNHFIINRNDVQRFDAIAMGMGVGKEPFSKDIMNNLLEQKEIPIIVDADGLTHLKPLLPIREERIAPVILTPHFGEIAMLSGKTISEWKRSPFFLAKQYAMTNNVYIVLKGKFTIITCPDGTQYVSDTGNAGLAKGGSGDVLAGIMLSMIMQNQSITEAICNACYIHGKSAELLVESGQHTEYDLLASDVIDGLSQVFRTIF</sequence>
<dbReference type="InterPro" id="IPR004443">
    <property type="entry name" value="YjeF_N_dom"/>
</dbReference>
<dbReference type="InterPro" id="IPR036652">
    <property type="entry name" value="YjeF_N_dom_sf"/>
</dbReference>
<dbReference type="NCBIfam" id="TIGR00196">
    <property type="entry name" value="yjeF_cterm"/>
    <property type="match status" value="1"/>
</dbReference>
<comment type="catalytic activity">
    <reaction evidence="2 18 19">
        <text>(6R)-NADPHX = (6S)-NADPHX</text>
        <dbReference type="Rhea" id="RHEA:32227"/>
        <dbReference type="ChEBI" id="CHEBI:64076"/>
        <dbReference type="ChEBI" id="CHEBI:64077"/>
        <dbReference type="EC" id="5.1.99.6"/>
    </reaction>
</comment>
<feature type="binding site" evidence="17">
    <location>
        <position position="371"/>
    </location>
    <ligand>
        <name>(6S)-NADPHX</name>
        <dbReference type="ChEBI" id="CHEBI:64076"/>
    </ligand>
</feature>
<keyword evidence="13" id="KW-0511">Multifunctional enzyme</keyword>
<keyword evidence="7 17" id="KW-0067">ATP-binding</keyword>
<keyword evidence="11 18" id="KW-0413">Isomerase</keyword>
<evidence type="ECO:0000256" key="4">
    <source>
        <dbReference type="ARBA" id="ARBA00009524"/>
    </source>
</evidence>
<comment type="cofactor">
    <cofactor evidence="17">
        <name>Mg(2+)</name>
        <dbReference type="ChEBI" id="CHEBI:18420"/>
    </cofactor>
</comment>
<evidence type="ECO:0000256" key="19">
    <source>
        <dbReference type="PIRNR" id="PIRNR017184"/>
    </source>
</evidence>
<dbReference type="CDD" id="cd01171">
    <property type="entry name" value="YXKO-related"/>
    <property type="match status" value="1"/>
</dbReference>
<dbReference type="Gene3D" id="3.40.50.10260">
    <property type="entry name" value="YjeF N-terminal domain"/>
    <property type="match status" value="1"/>
</dbReference>
<dbReference type="Gene3D" id="3.40.1190.20">
    <property type="match status" value="1"/>
</dbReference>
<dbReference type="SUPFAM" id="SSF64153">
    <property type="entry name" value="YjeF N-terminal domain-like"/>
    <property type="match status" value="1"/>
</dbReference>
<dbReference type="Pfam" id="PF01256">
    <property type="entry name" value="Carb_kinase"/>
    <property type="match status" value="1"/>
</dbReference>
<dbReference type="RefSeq" id="WP_390198965.1">
    <property type="nucleotide sequence ID" value="NZ_JBHSDV010000002.1"/>
</dbReference>
<comment type="function">
    <text evidence="18">Catalyzes the epimerization of the S- and R-forms of NAD(P)HX, a damaged form of NAD(P)H that is a result of enzymatic or heat-dependent hydration. This is a prerequisite for the S-specific NAD(P)H-hydrate dehydratase to allow the repair of both epimers of NAD(P)HX.</text>
</comment>
<dbReference type="EMBL" id="JBHSDV010000002">
    <property type="protein sequence ID" value="MFC4388156.1"/>
    <property type="molecule type" value="Genomic_DNA"/>
</dbReference>
<evidence type="ECO:0000256" key="17">
    <source>
        <dbReference type="HAMAP-Rule" id="MF_01965"/>
    </source>
</evidence>
<comment type="catalytic activity">
    <reaction evidence="15 17 19">
        <text>(6S)-NADHX + ADP = AMP + phosphate + NADH + H(+)</text>
        <dbReference type="Rhea" id="RHEA:32223"/>
        <dbReference type="ChEBI" id="CHEBI:15378"/>
        <dbReference type="ChEBI" id="CHEBI:43474"/>
        <dbReference type="ChEBI" id="CHEBI:57945"/>
        <dbReference type="ChEBI" id="CHEBI:64074"/>
        <dbReference type="ChEBI" id="CHEBI:456215"/>
        <dbReference type="ChEBI" id="CHEBI:456216"/>
        <dbReference type="EC" id="4.2.1.136"/>
    </reaction>
</comment>
<keyword evidence="9 18" id="KW-0630">Potassium</keyword>
<evidence type="ECO:0000256" key="2">
    <source>
        <dbReference type="ARBA" id="ARBA00000909"/>
    </source>
</evidence>
<feature type="binding site" evidence="18">
    <location>
        <begin position="57"/>
        <end position="61"/>
    </location>
    <ligand>
        <name>(6S)-NADPHX</name>
        <dbReference type="ChEBI" id="CHEBI:64076"/>
    </ligand>
</feature>
<evidence type="ECO:0000256" key="1">
    <source>
        <dbReference type="ARBA" id="ARBA00000013"/>
    </source>
</evidence>
<evidence type="ECO:0000256" key="16">
    <source>
        <dbReference type="ARBA" id="ARBA00049209"/>
    </source>
</evidence>
<feature type="binding site" evidence="17">
    <location>
        <begin position="408"/>
        <end position="412"/>
    </location>
    <ligand>
        <name>AMP</name>
        <dbReference type="ChEBI" id="CHEBI:456215"/>
    </ligand>
</feature>
<name>A0ABV8VWZ0_9BACI</name>
<evidence type="ECO:0000313" key="23">
    <source>
        <dbReference type="Proteomes" id="UP001595880"/>
    </source>
</evidence>
<comment type="similarity">
    <text evidence="3 19">In the N-terminal section; belongs to the NnrE/AIBP family.</text>
</comment>
<comment type="catalytic activity">
    <reaction evidence="16 17 19">
        <text>(6S)-NADPHX + ADP = AMP + phosphate + NADPH + H(+)</text>
        <dbReference type="Rhea" id="RHEA:32235"/>
        <dbReference type="ChEBI" id="CHEBI:15378"/>
        <dbReference type="ChEBI" id="CHEBI:43474"/>
        <dbReference type="ChEBI" id="CHEBI:57783"/>
        <dbReference type="ChEBI" id="CHEBI:64076"/>
        <dbReference type="ChEBI" id="CHEBI:456215"/>
        <dbReference type="ChEBI" id="CHEBI:456216"/>
        <dbReference type="EC" id="4.2.1.136"/>
    </reaction>
</comment>
<keyword evidence="10 17" id="KW-0520">NAD</keyword>
<dbReference type="PROSITE" id="PS01050">
    <property type="entry name" value="YJEF_C_2"/>
    <property type="match status" value="1"/>
</dbReference>
<feature type="binding site" evidence="18">
    <location>
        <position position="162"/>
    </location>
    <ligand>
        <name>K(+)</name>
        <dbReference type="ChEBI" id="CHEBI:29103"/>
    </ligand>
</feature>
<keyword evidence="23" id="KW-1185">Reference proteome</keyword>
<dbReference type="SUPFAM" id="SSF53613">
    <property type="entry name" value="Ribokinase-like"/>
    <property type="match status" value="1"/>
</dbReference>
<feature type="domain" description="YjeF N-terminal" evidence="21">
    <location>
        <begin position="9"/>
        <end position="216"/>
    </location>
</feature>
<protein>
    <recommendedName>
        <fullName evidence="19">Bifunctional NAD(P)H-hydrate repair enzyme</fullName>
    </recommendedName>
    <alternativeName>
        <fullName evidence="19">Nicotinamide nucleotide repair protein</fullName>
    </alternativeName>
    <domain>
        <recommendedName>
            <fullName evidence="19">ADP-dependent (S)-NAD(P)H-hydrate dehydratase</fullName>
            <ecNumber evidence="19">4.2.1.136</ecNumber>
        </recommendedName>
        <alternativeName>
            <fullName evidence="19">ADP-dependent NAD(P)HX dehydratase</fullName>
        </alternativeName>
    </domain>
    <domain>
        <recommendedName>
            <fullName evidence="19">NAD(P)H-hydrate epimerase</fullName>
            <ecNumber evidence="19">5.1.99.6</ecNumber>
        </recommendedName>
    </domain>
</protein>
<evidence type="ECO:0000256" key="9">
    <source>
        <dbReference type="ARBA" id="ARBA00022958"/>
    </source>
</evidence>
<comment type="cofactor">
    <cofactor evidence="18 19">
        <name>K(+)</name>
        <dbReference type="ChEBI" id="CHEBI:29103"/>
    </cofactor>
    <text evidence="18 19">Binds 1 potassium ion per subunit.</text>
</comment>
<comment type="similarity">
    <text evidence="4 19">In the C-terminal section; belongs to the NnrD/CARKD family.</text>
</comment>
<feature type="binding site" evidence="18">
    <location>
        <position position="159"/>
    </location>
    <ligand>
        <name>(6S)-NADPHX</name>
        <dbReference type="ChEBI" id="CHEBI:64076"/>
    </ligand>
</feature>
<comment type="function">
    <text evidence="14 19">Bifunctional enzyme that catalyzes the epimerization of the S- and R-forms of NAD(P)HX and the dehydration of the S-form of NAD(P)HX at the expense of ADP, which is converted to AMP. This allows the repair of both epimers of NAD(P)HX, a damaged form of NAD(P)H that is a result of enzymatic or heat-dependent hydration.</text>
</comment>
<comment type="function">
    <text evidence="17">Catalyzes the dehydration of the S-form of NAD(P)HX at the expense of ADP, which is converted to AMP. Together with NAD(P)HX epimerase, which catalyzes the epimerization of the S- and R-forms, the enzyme allows the repair of both epimers of NAD(P)HX, a damaged form of NAD(P)H that is a result of enzymatic or heat-dependent hydration.</text>
</comment>
<comment type="similarity">
    <text evidence="18">Belongs to the NnrE/AIBP family.</text>
</comment>
<reference evidence="23" key="1">
    <citation type="journal article" date="2019" name="Int. J. Syst. Evol. Microbiol.">
        <title>The Global Catalogue of Microorganisms (GCM) 10K type strain sequencing project: providing services to taxonomists for standard genome sequencing and annotation.</title>
        <authorList>
            <consortium name="The Broad Institute Genomics Platform"/>
            <consortium name="The Broad Institute Genome Sequencing Center for Infectious Disease"/>
            <person name="Wu L."/>
            <person name="Ma J."/>
        </authorList>
    </citation>
    <scope>NUCLEOTIDE SEQUENCE [LARGE SCALE GENOMIC DNA]</scope>
    <source>
        <strain evidence="23">KACC 14058</strain>
    </source>
</reference>
<feature type="binding site" evidence="17">
    <location>
        <position position="438"/>
    </location>
    <ligand>
        <name>(6S)-NADPHX</name>
        <dbReference type="ChEBI" id="CHEBI:64076"/>
    </ligand>
</feature>
<dbReference type="PROSITE" id="PS51385">
    <property type="entry name" value="YJEF_N"/>
    <property type="match status" value="1"/>
</dbReference>
<organism evidence="22 23">
    <name type="scientific">Gracilibacillus marinus</name>
    <dbReference type="NCBI Taxonomy" id="630535"/>
    <lineage>
        <taxon>Bacteria</taxon>
        <taxon>Bacillati</taxon>
        <taxon>Bacillota</taxon>
        <taxon>Bacilli</taxon>
        <taxon>Bacillales</taxon>
        <taxon>Bacillaceae</taxon>
        <taxon>Gracilibacillus</taxon>
    </lineage>
</organism>
<evidence type="ECO:0000256" key="18">
    <source>
        <dbReference type="HAMAP-Rule" id="MF_01966"/>
    </source>
</evidence>
<accession>A0ABV8VWZ0</accession>
<comment type="catalytic activity">
    <reaction evidence="1 18 19">
        <text>(6R)-NADHX = (6S)-NADHX</text>
        <dbReference type="Rhea" id="RHEA:32215"/>
        <dbReference type="ChEBI" id="CHEBI:64074"/>
        <dbReference type="ChEBI" id="CHEBI:64075"/>
        <dbReference type="EC" id="5.1.99.6"/>
    </reaction>
</comment>
<evidence type="ECO:0000256" key="8">
    <source>
        <dbReference type="ARBA" id="ARBA00022857"/>
    </source>
</evidence>
<dbReference type="PANTHER" id="PTHR12592:SF0">
    <property type="entry name" value="ATP-DEPENDENT (S)-NAD(P)H-HYDRATE DEHYDRATASE"/>
    <property type="match status" value="1"/>
</dbReference>
<dbReference type="InterPro" id="IPR029056">
    <property type="entry name" value="Ribokinase-like"/>
</dbReference>
<keyword evidence="12 17" id="KW-0456">Lyase</keyword>
<dbReference type="HAMAP" id="MF_01966">
    <property type="entry name" value="NADHX_epimerase"/>
    <property type="match status" value="1"/>
</dbReference>
<dbReference type="PANTHER" id="PTHR12592">
    <property type="entry name" value="ATP-DEPENDENT (S)-NAD(P)H-HYDRATE DEHYDRATASE FAMILY MEMBER"/>
    <property type="match status" value="1"/>
</dbReference>
<proteinExistence type="inferred from homology"/>
<keyword evidence="8 17" id="KW-0521">NADP</keyword>
<dbReference type="InterPro" id="IPR030677">
    <property type="entry name" value="Nnr"/>
</dbReference>
<comment type="similarity">
    <text evidence="17">Belongs to the NnrD/CARKD family.</text>
</comment>
<dbReference type="NCBIfam" id="TIGR00197">
    <property type="entry name" value="yjeF_nterm"/>
    <property type="match status" value="1"/>
</dbReference>
<dbReference type="Proteomes" id="UP001595880">
    <property type="component" value="Unassembled WGS sequence"/>
</dbReference>
<evidence type="ECO:0000256" key="6">
    <source>
        <dbReference type="ARBA" id="ARBA00022741"/>
    </source>
</evidence>
<evidence type="ECO:0000256" key="7">
    <source>
        <dbReference type="ARBA" id="ARBA00022840"/>
    </source>
</evidence>
<feature type="binding site" evidence="18">
    <location>
        <position position="126"/>
    </location>
    <ligand>
        <name>K(+)</name>
        <dbReference type="ChEBI" id="CHEBI:29103"/>
    </ligand>
</feature>
<comment type="caution">
    <text evidence="17">Lacks conserved residue(s) required for the propagation of feature annotation.</text>
</comment>
<dbReference type="PIRSF" id="PIRSF017184">
    <property type="entry name" value="Nnr"/>
    <property type="match status" value="1"/>
</dbReference>
<comment type="caution">
    <text evidence="22">The sequence shown here is derived from an EMBL/GenBank/DDBJ whole genome shotgun (WGS) entry which is preliminary data.</text>
</comment>
<feature type="binding site" evidence="17">
    <location>
        <position position="320"/>
    </location>
    <ligand>
        <name>(6S)-NADPHX</name>
        <dbReference type="ChEBI" id="CHEBI:64076"/>
    </ligand>
</feature>
<dbReference type="PROSITE" id="PS51383">
    <property type="entry name" value="YJEF_C_3"/>
    <property type="match status" value="1"/>
</dbReference>
<evidence type="ECO:0000256" key="11">
    <source>
        <dbReference type="ARBA" id="ARBA00023235"/>
    </source>
</evidence>
<evidence type="ECO:0000256" key="15">
    <source>
        <dbReference type="ARBA" id="ARBA00048238"/>
    </source>
</evidence>
<dbReference type="InterPro" id="IPR000631">
    <property type="entry name" value="CARKD"/>
</dbReference>